<evidence type="ECO:0000313" key="2">
    <source>
        <dbReference type="EMBL" id="BAQ45196.1"/>
    </source>
</evidence>
<accession>A0A0C6EYC5</accession>
<dbReference type="RefSeq" id="WP_060846567.1">
    <property type="nucleotide sequence ID" value="NZ_AP014704.1"/>
</dbReference>
<dbReference type="Pfam" id="PF04940">
    <property type="entry name" value="BLUF"/>
    <property type="match status" value="1"/>
</dbReference>
<evidence type="ECO:0000313" key="3">
    <source>
        <dbReference type="Proteomes" id="UP000061432"/>
    </source>
</evidence>
<protein>
    <submittedName>
        <fullName evidence="2">Blue light sensor protein</fullName>
    </submittedName>
</protein>
<reference evidence="3" key="2">
    <citation type="submission" date="2015-01" db="EMBL/GenBank/DDBJ databases">
        <title>Complete genome sequence of Methylobacterium aquaticum strain 22A.</title>
        <authorList>
            <person name="Tani A."/>
            <person name="Ogura Y."/>
            <person name="Hayashi T."/>
        </authorList>
    </citation>
    <scope>NUCLEOTIDE SEQUENCE [LARGE SCALE GENOMIC DNA]</scope>
    <source>
        <strain evidence="3">MA-22A</strain>
    </source>
</reference>
<dbReference type="InterPro" id="IPR036046">
    <property type="entry name" value="Acylphosphatase-like_dom_sf"/>
</dbReference>
<dbReference type="OrthoDB" id="196105at2"/>
<sequence length="150" mass="17015">MIHQLVYYSRNTVPGGDRAMLTNMREILSVSQRNNARDAITGFLIFDTQWFVQILEGERGKVTETYNRIARDPRHASATILNVRDVPARLFPNWTMGGAMRTPDVQEIYLAHGFGGPIDPTRLKSEQVVALALDLQAFEESRRQGRRLAS</sequence>
<reference evidence="2 3" key="1">
    <citation type="journal article" date="2015" name="Genome Announc.">
        <title>Complete Genome Sequence of Methylobacterium aquaticum Strain 22A, Isolated from Racomitrium japonicum Moss.</title>
        <authorList>
            <person name="Tani A."/>
            <person name="Ogura Y."/>
            <person name="Hayashi T."/>
            <person name="Kimbara K."/>
        </authorList>
    </citation>
    <scope>NUCLEOTIDE SEQUENCE [LARGE SCALE GENOMIC DNA]</scope>
    <source>
        <strain evidence="2 3">MA-22A</strain>
    </source>
</reference>
<dbReference type="KEGG" id="maqu:Maq22A_c09520"/>
<name>A0A0C6EYC5_9HYPH</name>
<dbReference type="GO" id="GO:0071949">
    <property type="term" value="F:FAD binding"/>
    <property type="evidence" value="ECO:0007669"/>
    <property type="project" value="InterPro"/>
</dbReference>
<dbReference type="Gene3D" id="3.30.70.100">
    <property type="match status" value="1"/>
</dbReference>
<dbReference type="SMART" id="SM01034">
    <property type="entry name" value="BLUF"/>
    <property type="match status" value="1"/>
</dbReference>
<dbReference type="SUPFAM" id="SSF54975">
    <property type="entry name" value="Acylphosphatase/BLUF domain-like"/>
    <property type="match status" value="1"/>
</dbReference>
<dbReference type="AlphaFoldDB" id="A0A0C6EYC5"/>
<dbReference type="STRING" id="270351.Maq22A_c09520"/>
<gene>
    <name evidence="2" type="ORF">Maq22A_c09520</name>
</gene>
<organism evidence="2 3">
    <name type="scientific">Methylobacterium aquaticum</name>
    <dbReference type="NCBI Taxonomy" id="270351"/>
    <lineage>
        <taxon>Bacteria</taxon>
        <taxon>Pseudomonadati</taxon>
        <taxon>Pseudomonadota</taxon>
        <taxon>Alphaproteobacteria</taxon>
        <taxon>Hyphomicrobiales</taxon>
        <taxon>Methylobacteriaceae</taxon>
        <taxon>Methylobacterium</taxon>
    </lineage>
</organism>
<dbReference type="PATRIC" id="fig|270351.10.peg.1827"/>
<dbReference type="PROSITE" id="PS50925">
    <property type="entry name" value="BLUF"/>
    <property type="match status" value="1"/>
</dbReference>
<evidence type="ECO:0000259" key="1">
    <source>
        <dbReference type="PROSITE" id="PS50925"/>
    </source>
</evidence>
<feature type="domain" description="BLUF" evidence="1">
    <location>
        <begin position="2"/>
        <end position="97"/>
    </location>
</feature>
<dbReference type="Proteomes" id="UP000061432">
    <property type="component" value="Chromosome"/>
</dbReference>
<proteinExistence type="predicted"/>
<dbReference type="InterPro" id="IPR007024">
    <property type="entry name" value="BLUF_domain"/>
</dbReference>
<dbReference type="EMBL" id="AP014704">
    <property type="protein sequence ID" value="BAQ45196.1"/>
    <property type="molecule type" value="Genomic_DNA"/>
</dbReference>
<dbReference type="GO" id="GO:0009882">
    <property type="term" value="F:blue light photoreceptor activity"/>
    <property type="evidence" value="ECO:0007669"/>
    <property type="project" value="InterPro"/>
</dbReference>